<name>A0A0C1YFJ9_9CYAN</name>
<dbReference type="EMBL" id="JTHE02000003">
    <property type="protein sequence ID" value="NEV67476.1"/>
    <property type="molecule type" value="Genomic_DNA"/>
</dbReference>
<protein>
    <submittedName>
        <fullName evidence="1">Uncharacterized protein</fullName>
    </submittedName>
</protein>
<sequence>MRSLYWFLGVGLMGVGTYLLSRNILLTTHPYSWWRGMAADLSGVCLCVGLFMAIWFRGEARVAGGIAIGFGIVFIFFNSRIVLSPTSLWQFCLAFGSMSLGYKLLTTQHHSI</sequence>
<organism evidence="1">
    <name type="scientific">Lyngbya confervoides BDU141951</name>
    <dbReference type="NCBI Taxonomy" id="1574623"/>
    <lineage>
        <taxon>Bacteria</taxon>
        <taxon>Bacillati</taxon>
        <taxon>Cyanobacteriota</taxon>
        <taxon>Cyanophyceae</taxon>
        <taxon>Oscillatoriophycideae</taxon>
        <taxon>Oscillatoriales</taxon>
        <taxon>Microcoleaceae</taxon>
        <taxon>Lyngbya</taxon>
    </lineage>
</organism>
<dbReference type="AlphaFoldDB" id="A0A0C1YFJ9"/>
<evidence type="ECO:0000313" key="1">
    <source>
        <dbReference type="EMBL" id="NEV67476.1"/>
    </source>
</evidence>
<comment type="caution">
    <text evidence="1">The sequence shown here is derived from an EMBL/GenBank/DDBJ whole genome shotgun (WGS) entry which is preliminary data.</text>
</comment>
<gene>
    <name evidence="1" type="ORF">QQ91_010145</name>
</gene>
<proteinExistence type="predicted"/>
<reference evidence="1" key="2">
    <citation type="journal article" date="2015" name="Genome Announc.">
        <title>Draft Genome Sequence of Filamentous Marine Cyanobacterium Lyngbya confervoides Strain BDU141951.</title>
        <authorList>
            <person name="Chandrababunaidu M.M."/>
            <person name="Sen D."/>
            <person name="Tripathy S."/>
        </authorList>
    </citation>
    <scope>NUCLEOTIDE SEQUENCE</scope>
    <source>
        <strain evidence="1">BDU141951</strain>
    </source>
</reference>
<reference evidence="1" key="1">
    <citation type="submission" date="2014-11" db="EMBL/GenBank/DDBJ databases">
        <authorList>
            <person name="Malar M.C."/>
            <person name="Sen D."/>
            <person name="Tripathy S."/>
        </authorList>
    </citation>
    <scope>NUCLEOTIDE SEQUENCE</scope>
    <source>
        <strain evidence="1">BDU141951</strain>
    </source>
</reference>
<reference evidence="1" key="3">
    <citation type="submission" date="2020-02" db="EMBL/GenBank/DDBJ databases">
        <authorList>
            <person name="Sarangi A.N."/>
            <person name="Ghosh S."/>
            <person name="Mukherjee M."/>
            <person name="Tripathy S."/>
        </authorList>
    </citation>
    <scope>NUCLEOTIDE SEQUENCE</scope>
    <source>
        <strain evidence="1">BDU141951</strain>
    </source>
</reference>
<accession>A0A0C1YFJ9</accession>